<dbReference type="GO" id="GO:0020037">
    <property type="term" value="F:heme binding"/>
    <property type="evidence" value="ECO:0007669"/>
    <property type="project" value="InterPro"/>
</dbReference>
<dbReference type="InterPro" id="IPR019791">
    <property type="entry name" value="Haem_peroxidase_animal"/>
</dbReference>
<protein>
    <submittedName>
        <fullName evidence="4">BPTI/Kunitz inhibitor domain-containing protein</fullName>
    </submittedName>
</protein>
<sequence>MLYIAASFYHKTNSGLENIIIIHGQLGNHMQVPSPRQSMHTRQHQPQQRNCQHSPGANRSKLTHHLLPRFCSVNDSFSQLKFPDTSGRHPLTQEEVVQSNIAFACVPRLDEAECERSLCYNLYYRTMDGTCNNLARPLRGAAFRPYNRYHACSCSTVYQSIQMRRNAVSFANKQLTHSSTFLFLPPPFNTLSVLSLAITFEILNRFQPICNRKINTTLAISIPTALAKKTRDV</sequence>
<keyword evidence="3" id="KW-1185">Reference proteome</keyword>
<dbReference type="GO" id="GO:0006979">
    <property type="term" value="P:response to oxidative stress"/>
    <property type="evidence" value="ECO:0007669"/>
    <property type="project" value="InterPro"/>
</dbReference>
<evidence type="ECO:0000313" key="4">
    <source>
        <dbReference type="WBParaSite" id="GPUH_0002202201-mRNA-1"/>
    </source>
</evidence>
<feature type="compositionally biased region" description="Polar residues" evidence="1">
    <location>
        <begin position="34"/>
        <end position="57"/>
    </location>
</feature>
<proteinExistence type="predicted"/>
<reference evidence="2 3" key="2">
    <citation type="submission" date="2018-11" db="EMBL/GenBank/DDBJ databases">
        <authorList>
            <consortium name="Pathogen Informatics"/>
        </authorList>
    </citation>
    <scope>NUCLEOTIDE SEQUENCE [LARGE SCALE GENOMIC DNA]</scope>
</reference>
<evidence type="ECO:0000256" key="1">
    <source>
        <dbReference type="SAM" id="MobiDB-lite"/>
    </source>
</evidence>
<dbReference type="PROSITE" id="PS50292">
    <property type="entry name" value="PEROXIDASE_3"/>
    <property type="match status" value="1"/>
</dbReference>
<dbReference type="Gene3D" id="1.10.640.10">
    <property type="entry name" value="Haem peroxidase domain superfamily, animal type"/>
    <property type="match status" value="1"/>
</dbReference>
<accession>A0A183EM04</accession>
<dbReference type="AlphaFoldDB" id="A0A183EM04"/>
<organism evidence="4">
    <name type="scientific">Gongylonema pulchrum</name>
    <dbReference type="NCBI Taxonomy" id="637853"/>
    <lineage>
        <taxon>Eukaryota</taxon>
        <taxon>Metazoa</taxon>
        <taxon>Ecdysozoa</taxon>
        <taxon>Nematoda</taxon>
        <taxon>Chromadorea</taxon>
        <taxon>Rhabditida</taxon>
        <taxon>Spirurina</taxon>
        <taxon>Spiruromorpha</taxon>
        <taxon>Spiruroidea</taxon>
        <taxon>Gongylonematidae</taxon>
        <taxon>Gongylonema</taxon>
    </lineage>
</organism>
<gene>
    <name evidence="2" type="ORF">GPUH_LOCUS21996</name>
</gene>
<dbReference type="InterPro" id="IPR037120">
    <property type="entry name" value="Haem_peroxidase_sf_animal"/>
</dbReference>
<reference evidence="4" key="1">
    <citation type="submission" date="2016-06" db="UniProtKB">
        <authorList>
            <consortium name="WormBaseParasite"/>
        </authorList>
    </citation>
    <scope>IDENTIFICATION</scope>
</reference>
<dbReference type="SUPFAM" id="SSF48113">
    <property type="entry name" value="Heme-dependent peroxidases"/>
    <property type="match status" value="1"/>
</dbReference>
<feature type="region of interest" description="Disordered" evidence="1">
    <location>
        <begin position="32"/>
        <end position="58"/>
    </location>
</feature>
<evidence type="ECO:0000313" key="2">
    <source>
        <dbReference type="EMBL" id="VDN39304.1"/>
    </source>
</evidence>
<dbReference type="InterPro" id="IPR010255">
    <property type="entry name" value="Haem_peroxidase_sf"/>
</dbReference>
<dbReference type="Proteomes" id="UP000271098">
    <property type="component" value="Unassembled WGS sequence"/>
</dbReference>
<dbReference type="OrthoDB" id="823504at2759"/>
<dbReference type="WBParaSite" id="GPUH_0002202201-mRNA-1">
    <property type="protein sequence ID" value="GPUH_0002202201-mRNA-1"/>
    <property type="gene ID" value="GPUH_0002202201"/>
</dbReference>
<evidence type="ECO:0000313" key="3">
    <source>
        <dbReference type="Proteomes" id="UP000271098"/>
    </source>
</evidence>
<dbReference type="GO" id="GO:0004601">
    <property type="term" value="F:peroxidase activity"/>
    <property type="evidence" value="ECO:0007669"/>
    <property type="project" value="InterPro"/>
</dbReference>
<dbReference type="EMBL" id="UYRT01093994">
    <property type="protein sequence ID" value="VDN39304.1"/>
    <property type="molecule type" value="Genomic_DNA"/>
</dbReference>
<name>A0A183EM04_9BILA</name>